<keyword evidence="1" id="KW-0472">Membrane</keyword>
<sequence>MPPTVIRTRAEEIALGMTLLGILFSSMLYGLALSQIYTYYKRFPRDALSVKMLVVATAILDTTSVVLETHACWYYLVTTGPMSRAVW</sequence>
<feature type="transmembrane region" description="Helical" evidence="1">
    <location>
        <begin position="13"/>
        <end position="40"/>
    </location>
</feature>
<evidence type="ECO:0000256" key="1">
    <source>
        <dbReference type="SAM" id="Phobius"/>
    </source>
</evidence>
<feature type="transmembrane region" description="Helical" evidence="1">
    <location>
        <begin position="52"/>
        <end position="76"/>
    </location>
</feature>
<dbReference type="AlphaFoldDB" id="A0A8H5MDX6"/>
<keyword evidence="3" id="KW-1185">Reference proteome</keyword>
<evidence type="ECO:0000313" key="3">
    <source>
        <dbReference type="Proteomes" id="UP000518752"/>
    </source>
</evidence>
<evidence type="ECO:0000313" key="2">
    <source>
        <dbReference type="EMBL" id="KAF5390126.1"/>
    </source>
</evidence>
<name>A0A8H5MDX6_9AGAR</name>
<accession>A0A8H5MDX6</accession>
<comment type="caution">
    <text evidence="2">The sequence shown here is derived from an EMBL/GenBank/DDBJ whole genome shotgun (WGS) entry which is preliminary data.</text>
</comment>
<dbReference type="EMBL" id="JAACJN010000017">
    <property type="protein sequence ID" value="KAF5390126.1"/>
    <property type="molecule type" value="Genomic_DNA"/>
</dbReference>
<keyword evidence="1" id="KW-1133">Transmembrane helix</keyword>
<reference evidence="2 3" key="1">
    <citation type="journal article" date="2020" name="ISME J.">
        <title>Uncovering the hidden diversity of litter-decomposition mechanisms in mushroom-forming fungi.</title>
        <authorList>
            <person name="Floudas D."/>
            <person name="Bentzer J."/>
            <person name="Ahren D."/>
            <person name="Johansson T."/>
            <person name="Persson P."/>
            <person name="Tunlid A."/>
        </authorList>
    </citation>
    <scope>NUCLEOTIDE SEQUENCE [LARGE SCALE GENOMIC DNA]</scope>
    <source>
        <strain evidence="2 3">CBS 406.79</strain>
    </source>
</reference>
<dbReference type="Proteomes" id="UP000518752">
    <property type="component" value="Unassembled WGS sequence"/>
</dbReference>
<keyword evidence="1" id="KW-0812">Transmembrane</keyword>
<dbReference type="OrthoDB" id="2971182at2759"/>
<gene>
    <name evidence="2" type="ORF">D9757_003837</name>
</gene>
<protein>
    <submittedName>
        <fullName evidence="2">Uncharacterized protein</fullName>
    </submittedName>
</protein>
<proteinExistence type="predicted"/>
<organism evidence="2 3">
    <name type="scientific">Collybiopsis confluens</name>
    <dbReference type="NCBI Taxonomy" id="2823264"/>
    <lineage>
        <taxon>Eukaryota</taxon>
        <taxon>Fungi</taxon>
        <taxon>Dikarya</taxon>
        <taxon>Basidiomycota</taxon>
        <taxon>Agaricomycotina</taxon>
        <taxon>Agaricomycetes</taxon>
        <taxon>Agaricomycetidae</taxon>
        <taxon>Agaricales</taxon>
        <taxon>Marasmiineae</taxon>
        <taxon>Omphalotaceae</taxon>
        <taxon>Collybiopsis</taxon>
    </lineage>
</organism>